<evidence type="ECO:0000256" key="2">
    <source>
        <dbReference type="PROSITE-ProRule" id="PRU00317"/>
    </source>
</evidence>
<dbReference type="InterPro" id="IPR011989">
    <property type="entry name" value="ARM-like"/>
</dbReference>
<feature type="compositionally biased region" description="Polar residues" evidence="3">
    <location>
        <begin position="89"/>
        <end position="102"/>
    </location>
</feature>
<feature type="repeat" description="Pumilio" evidence="2">
    <location>
        <begin position="407"/>
        <end position="444"/>
    </location>
</feature>
<keyword evidence="1" id="KW-0677">Repeat</keyword>
<dbReference type="GO" id="GO:0003729">
    <property type="term" value="F:mRNA binding"/>
    <property type="evidence" value="ECO:0007669"/>
    <property type="project" value="TreeGrafter"/>
</dbReference>
<dbReference type="InterPro" id="IPR001313">
    <property type="entry name" value="Pumilio_RNA-bd_rpt"/>
</dbReference>
<feature type="compositionally biased region" description="Acidic residues" evidence="3">
    <location>
        <begin position="26"/>
        <end position="39"/>
    </location>
</feature>
<dbReference type="PaxDb" id="2903-EOD21647"/>
<reference evidence="5" key="2">
    <citation type="submission" date="2024-10" db="UniProtKB">
        <authorList>
            <consortium name="EnsemblProtists"/>
        </authorList>
    </citation>
    <scope>IDENTIFICATION</scope>
</reference>
<feature type="repeat" description="Pumilio" evidence="2">
    <location>
        <begin position="445"/>
        <end position="481"/>
    </location>
</feature>
<feature type="region of interest" description="Disordered" evidence="3">
    <location>
        <begin position="23"/>
        <end position="128"/>
    </location>
</feature>
<organism evidence="5 6">
    <name type="scientific">Emiliania huxleyi (strain CCMP1516)</name>
    <dbReference type="NCBI Taxonomy" id="280463"/>
    <lineage>
        <taxon>Eukaryota</taxon>
        <taxon>Haptista</taxon>
        <taxon>Haptophyta</taxon>
        <taxon>Prymnesiophyceae</taxon>
        <taxon>Isochrysidales</taxon>
        <taxon>Noelaerhabdaceae</taxon>
        <taxon>Emiliania</taxon>
    </lineage>
</organism>
<dbReference type="InterPro" id="IPR033133">
    <property type="entry name" value="PUM-HD"/>
</dbReference>
<feature type="domain" description="PUM-HD" evidence="4">
    <location>
        <begin position="245"/>
        <end position="584"/>
    </location>
</feature>
<dbReference type="SUPFAM" id="SSF48371">
    <property type="entry name" value="ARM repeat"/>
    <property type="match status" value="1"/>
</dbReference>
<feature type="repeat" description="Pumilio" evidence="2">
    <location>
        <begin position="338"/>
        <end position="373"/>
    </location>
</feature>
<protein>
    <recommendedName>
        <fullName evidence="4">PUM-HD domain-containing protein</fullName>
    </recommendedName>
</protein>
<evidence type="ECO:0000256" key="1">
    <source>
        <dbReference type="ARBA" id="ARBA00022737"/>
    </source>
</evidence>
<keyword evidence="6" id="KW-1185">Reference proteome</keyword>
<dbReference type="GO" id="GO:0005737">
    <property type="term" value="C:cytoplasm"/>
    <property type="evidence" value="ECO:0007669"/>
    <property type="project" value="TreeGrafter"/>
</dbReference>
<reference evidence="6" key="1">
    <citation type="journal article" date="2013" name="Nature">
        <title>Pan genome of the phytoplankton Emiliania underpins its global distribution.</title>
        <authorList>
            <person name="Read B.A."/>
            <person name="Kegel J."/>
            <person name="Klute M.J."/>
            <person name="Kuo A."/>
            <person name="Lefebvre S.C."/>
            <person name="Maumus F."/>
            <person name="Mayer C."/>
            <person name="Miller J."/>
            <person name="Monier A."/>
            <person name="Salamov A."/>
            <person name="Young J."/>
            <person name="Aguilar M."/>
            <person name="Claverie J.M."/>
            <person name="Frickenhaus S."/>
            <person name="Gonzalez K."/>
            <person name="Herman E.K."/>
            <person name="Lin Y.C."/>
            <person name="Napier J."/>
            <person name="Ogata H."/>
            <person name="Sarno A.F."/>
            <person name="Shmutz J."/>
            <person name="Schroeder D."/>
            <person name="de Vargas C."/>
            <person name="Verret F."/>
            <person name="von Dassow P."/>
            <person name="Valentin K."/>
            <person name="Van de Peer Y."/>
            <person name="Wheeler G."/>
            <person name="Dacks J.B."/>
            <person name="Delwiche C.F."/>
            <person name="Dyhrman S.T."/>
            <person name="Glockner G."/>
            <person name="John U."/>
            <person name="Richards T."/>
            <person name="Worden A.Z."/>
            <person name="Zhang X."/>
            <person name="Grigoriev I.V."/>
            <person name="Allen A.E."/>
            <person name="Bidle K."/>
            <person name="Borodovsky M."/>
            <person name="Bowler C."/>
            <person name="Brownlee C."/>
            <person name="Cock J.M."/>
            <person name="Elias M."/>
            <person name="Gladyshev V.N."/>
            <person name="Groth M."/>
            <person name="Guda C."/>
            <person name="Hadaegh A."/>
            <person name="Iglesias-Rodriguez M.D."/>
            <person name="Jenkins J."/>
            <person name="Jones B.M."/>
            <person name="Lawson T."/>
            <person name="Leese F."/>
            <person name="Lindquist E."/>
            <person name="Lobanov A."/>
            <person name="Lomsadze A."/>
            <person name="Malik S.B."/>
            <person name="Marsh M.E."/>
            <person name="Mackinder L."/>
            <person name="Mock T."/>
            <person name="Mueller-Roeber B."/>
            <person name="Pagarete A."/>
            <person name="Parker M."/>
            <person name="Probert I."/>
            <person name="Quesneville H."/>
            <person name="Raines C."/>
            <person name="Rensing S.A."/>
            <person name="Riano-Pachon D.M."/>
            <person name="Richier S."/>
            <person name="Rokitta S."/>
            <person name="Shiraiwa Y."/>
            <person name="Soanes D.M."/>
            <person name="van der Giezen M."/>
            <person name="Wahlund T.M."/>
            <person name="Williams B."/>
            <person name="Wilson W."/>
            <person name="Wolfe G."/>
            <person name="Wurch L.L."/>
        </authorList>
    </citation>
    <scope>NUCLEOTIDE SEQUENCE</scope>
</reference>
<dbReference type="Pfam" id="PF00806">
    <property type="entry name" value="PUF"/>
    <property type="match status" value="6"/>
</dbReference>
<dbReference type="STRING" id="2903.R1CGL5"/>
<evidence type="ECO:0000313" key="5">
    <source>
        <dbReference type="EnsemblProtists" id="EOD21647"/>
    </source>
</evidence>
<dbReference type="eggNOG" id="KOG1488">
    <property type="taxonomic scope" value="Eukaryota"/>
</dbReference>
<dbReference type="KEGG" id="ehx:EMIHUDRAFT_435655"/>
<evidence type="ECO:0000313" key="6">
    <source>
        <dbReference type="Proteomes" id="UP000013827"/>
    </source>
</evidence>
<name>A0A0D3JDR2_EMIH1</name>
<feature type="compositionally biased region" description="Basic and acidic residues" evidence="3">
    <location>
        <begin position="115"/>
        <end position="124"/>
    </location>
</feature>
<dbReference type="Proteomes" id="UP000013827">
    <property type="component" value="Unassembled WGS sequence"/>
</dbReference>
<dbReference type="RefSeq" id="XP_005774076.1">
    <property type="nucleotide sequence ID" value="XM_005774019.1"/>
</dbReference>
<dbReference type="PROSITE" id="PS50302">
    <property type="entry name" value="PUM"/>
    <property type="match status" value="3"/>
</dbReference>
<dbReference type="GO" id="GO:0010608">
    <property type="term" value="P:post-transcriptional regulation of gene expression"/>
    <property type="evidence" value="ECO:0007669"/>
    <property type="project" value="TreeGrafter"/>
</dbReference>
<evidence type="ECO:0000256" key="3">
    <source>
        <dbReference type="SAM" id="MobiDB-lite"/>
    </source>
</evidence>
<dbReference type="Gene3D" id="1.25.10.10">
    <property type="entry name" value="Leucine-rich Repeat Variant"/>
    <property type="match status" value="1"/>
</dbReference>
<dbReference type="SMART" id="SM00025">
    <property type="entry name" value="Pumilio"/>
    <property type="match status" value="6"/>
</dbReference>
<dbReference type="PROSITE" id="PS50303">
    <property type="entry name" value="PUM_HD"/>
    <property type="match status" value="1"/>
</dbReference>
<dbReference type="GeneID" id="17267318"/>
<evidence type="ECO:0000259" key="4">
    <source>
        <dbReference type="PROSITE" id="PS50303"/>
    </source>
</evidence>
<dbReference type="EnsemblProtists" id="EOD21647">
    <property type="protein sequence ID" value="EOD21647"/>
    <property type="gene ID" value="EMIHUDRAFT_435655"/>
</dbReference>
<proteinExistence type="predicted"/>
<dbReference type="AlphaFoldDB" id="A0A0D3JDR2"/>
<dbReference type="InterPro" id="IPR016024">
    <property type="entry name" value="ARM-type_fold"/>
</dbReference>
<dbReference type="PANTHER" id="PTHR12537:SF12">
    <property type="entry name" value="MATERNAL PROTEIN PUMILIO"/>
    <property type="match status" value="1"/>
</dbReference>
<accession>A0A0D3JDR2</accession>
<dbReference type="HOGENOM" id="CLU_465743_0_0_1"/>
<dbReference type="PANTHER" id="PTHR12537">
    <property type="entry name" value="RNA BINDING PROTEIN PUMILIO-RELATED"/>
    <property type="match status" value="1"/>
</dbReference>
<sequence>MLLCPPARATSRTSLEQLAIKTTSLDADEFSSSDDEADDTSPPKRKSLTKRIDTDHPGSRSARLARRLPSVAEGSQSLKLPRRSLAATDPSSFTTADRSSPDVSADPQMPPSPADPRKQMKRVAEAAANGTSLAEPVLGTAWTEPEIAQCAQWTEPVGWAHEPFAPGWAFTGSWTGGAVPPMMVCPQPSVLVRMPVQMGLQMAPMQMAPPTCYEYSMQYVQQVPPQPVAPPMHYEYPMHAFSPAGQPVGWPPIPQQMAPQPQPPGSSVPWGSLVATALDAKGSRALQRLLPTLRDEELSAAAGELAPHLCSLAQHAFGNYLVSKLASLPLLRPALAAAFRGHMASLLCHAQGSRVVQAFLAAAAPADAEALVSELDGRVVECALDTYGSWGVCVAYSATRAPFVLRQLSAAVVRLSLEQHGSRVVQYVLKEAGNAGIDCSAAVDRVLGGGLEELALHRFANYAVQVALRQCGAGQRDAMLGALLPRLLPLSASKHGSNVAEVVLSLASPDQLDAAAEPIFGGGDEAPAALRRLLQHQFGNYVLQTLLRRLADGPRRAAAFAKVREATSAENYGRSVLSRLGEVEVA</sequence>